<dbReference type="PANTHER" id="PTHR43591">
    <property type="entry name" value="METHYLTRANSFERASE"/>
    <property type="match status" value="1"/>
</dbReference>
<evidence type="ECO:0000313" key="3">
    <source>
        <dbReference type="Proteomes" id="UP000053259"/>
    </source>
</evidence>
<reference evidence="2 3" key="1">
    <citation type="submission" date="2015-01" db="EMBL/GenBank/DDBJ databases">
        <title>The Genome Sequence of Ochroconis gallopava CBS43764.</title>
        <authorList>
            <consortium name="The Broad Institute Genomics Platform"/>
            <person name="Cuomo C."/>
            <person name="de Hoog S."/>
            <person name="Gorbushina A."/>
            <person name="Stielow B."/>
            <person name="Teixiera M."/>
            <person name="Abouelleil A."/>
            <person name="Chapman S.B."/>
            <person name="Priest M."/>
            <person name="Young S.K."/>
            <person name="Wortman J."/>
            <person name="Nusbaum C."/>
            <person name="Birren B."/>
        </authorList>
    </citation>
    <scope>NUCLEOTIDE SEQUENCE [LARGE SCALE GENOMIC DNA]</scope>
    <source>
        <strain evidence="2 3">CBS 43764</strain>
    </source>
</reference>
<keyword evidence="1" id="KW-0732">Signal</keyword>
<dbReference type="InterPro" id="IPR029063">
    <property type="entry name" value="SAM-dependent_MTases_sf"/>
</dbReference>
<dbReference type="InParanoid" id="A0A0D2AHQ6"/>
<dbReference type="VEuPathDB" id="FungiDB:PV09_09741"/>
<feature type="signal peptide" evidence="1">
    <location>
        <begin position="1"/>
        <end position="29"/>
    </location>
</feature>
<dbReference type="AlphaFoldDB" id="A0A0D2AHQ6"/>
<gene>
    <name evidence="2" type="ORF">PV09_09741</name>
</gene>
<keyword evidence="3" id="KW-1185">Reference proteome</keyword>
<accession>A0A0D2AHQ6</accession>
<dbReference type="Pfam" id="PF13489">
    <property type="entry name" value="Methyltransf_23"/>
    <property type="match status" value="1"/>
</dbReference>
<dbReference type="Proteomes" id="UP000053259">
    <property type="component" value="Unassembled WGS sequence"/>
</dbReference>
<proteinExistence type="predicted"/>
<sequence>MEALAHVYLKLIFLLQLLSFFLLTCSTMAFHDDESDSAIDSWSNSGDSCSLSPSLLDYRLEDGRTYHAYPDVKYLLPNDEQELNRLDLQHELFLHIGSRKLYIAPLPQDVQSVLDLGTGTGIWAIDFADQHESACVVGLDISPVQPKFVPPNCSFYLNDIEKDWMQRGQLDFVHLRDMATSIRNWHGVFEQAMRHLKPGGYIELQEFCFPYLCHESWNKSSKILNWSKHYMRACSEIGLNLQAPLKWEEDLRKSGFEDVHIEKRILPLGTWAKGKENKISGVFALENLLEGVDAMSHVFTTALGWSKENAENLAAQVKSEALRSKVPLFQYVYFCYARKPE</sequence>
<feature type="chain" id="PRO_5002238480" description="Methyltransferase domain-containing protein" evidence="1">
    <location>
        <begin position="30"/>
        <end position="341"/>
    </location>
</feature>
<evidence type="ECO:0000313" key="2">
    <source>
        <dbReference type="EMBL" id="KIV98443.1"/>
    </source>
</evidence>
<dbReference type="PANTHER" id="PTHR43591:SF31">
    <property type="entry name" value="LAEA-LIKE, PUTATIVE (AFU_ORTHOLOGUE AFUA_8G01930)-RELATED"/>
    <property type="match status" value="1"/>
</dbReference>
<dbReference type="Gene3D" id="3.40.50.150">
    <property type="entry name" value="Vaccinia Virus protein VP39"/>
    <property type="match status" value="1"/>
</dbReference>
<name>A0A0D2AHQ6_9PEZI</name>
<dbReference type="HOGENOM" id="CLU_010595_7_1_1"/>
<dbReference type="CDD" id="cd02440">
    <property type="entry name" value="AdoMet_MTases"/>
    <property type="match status" value="1"/>
</dbReference>
<dbReference type="EMBL" id="KN847686">
    <property type="protein sequence ID" value="KIV98443.1"/>
    <property type="molecule type" value="Genomic_DNA"/>
</dbReference>
<dbReference type="RefSeq" id="XP_016208313.1">
    <property type="nucleotide sequence ID" value="XM_016363860.1"/>
</dbReference>
<evidence type="ECO:0000256" key="1">
    <source>
        <dbReference type="SAM" id="SignalP"/>
    </source>
</evidence>
<dbReference type="GeneID" id="27317714"/>
<dbReference type="STRING" id="253628.A0A0D2AHQ6"/>
<dbReference type="GO" id="GO:0008168">
    <property type="term" value="F:methyltransferase activity"/>
    <property type="evidence" value="ECO:0007669"/>
    <property type="project" value="TreeGrafter"/>
</dbReference>
<dbReference type="OrthoDB" id="2013972at2759"/>
<evidence type="ECO:0008006" key="4">
    <source>
        <dbReference type="Google" id="ProtNLM"/>
    </source>
</evidence>
<dbReference type="SUPFAM" id="SSF53335">
    <property type="entry name" value="S-adenosyl-L-methionine-dependent methyltransferases"/>
    <property type="match status" value="1"/>
</dbReference>
<protein>
    <recommendedName>
        <fullName evidence="4">Methyltransferase domain-containing protein</fullName>
    </recommendedName>
</protein>
<organism evidence="2 3">
    <name type="scientific">Verruconis gallopava</name>
    <dbReference type="NCBI Taxonomy" id="253628"/>
    <lineage>
        <taxon>Eukaryota</taxon>
        <taxon>Fungi</taxon>
        <taxon>Dikarya</taxon>
        <taxon>Ascomycota</taxon>
        <taxon>Pezizomycotina</taxon>
        <taxon>Dothideomycetes</taxon>
        <taxon>Pleosporomycetidae</taxon>
        <taxon>Venturiales</taxon>
        <taxon>Sympoventuriaceae</taxon>
        <taxon>Verruconis</taxon>
    </lineage>
</organism>